<dbReference type="EMBL" id="OD012398">
    <property type="protein sequence ID" value="CAD7416978.1"/>
    <property type="molecule type" value="Genomic_DNA"/>
</dbReference>
<gene>
    <name evidence="1" type="ORF">TPSB3V08_LOCUS11434</name>
</gene>
<reference evidence="1" key="1">
    <citation type="submission" date="2020-11" db="EMBL/GenBank/DDBJ databases">
        <authorList>
            <person name="Tran Van P."/>
        </authorList>
    </citation>
    <scope>NUCLEOTIDE SEQUENCE</scope>
</reference>
<protein>
    <submittedName>
        <fullName evidence="1">Uncharacterized protein</fullName>
    </submittedName>
</protein>
<proteinExistence type="predicted"/>
<accession>A0A7R9DLL5</accession>
<evidence type="ECO:0000313" key="1">
    <source>
        <dbReference type="EMBL" id="CAD7416978.1"/>
    </source>
</evidence>
<dbReference type="AlphaFoldDB" id="A0A7R9DLL5"/>
<name>A0A7R9DLL5_TIMPO</name>
<sequence length="118" mass="13535">MVTASPNNMSINDSSQEICKVCGRECSKSILTSNVSSLQLLRECYHQTVQMGPDIEEFFTSAEDLINKFSRVLTFQNGHRQRITSYLFNVNAKYKILKKETQRLAEAIKALEKKLKEK</sequence>
<organism evidence="1">
    <name type="scientific">Timema poppense</name>
    <name type="common">Walking stick</name>
    <dbReference type="NCBI Taxonomy" id="170557"/>
    <lineage>
        <taxon>Eukaryota</taxon>
        <taxon>Metazoa</taxon>
        <taxon>Ecdysozoa</taxon>
        <taxon>Arthropoda</taxon>
        <taxon>Hexapoda</taxon>
        <taxon>Insecta</taxon>
        <taxon>Pterygota</taxon>
        <taxon>Neoptera</taxon>
        <taxon>Polyneoptera</taxon>
        <taxon>Phasmatodea</taxon>
        <taxon>Timematodea</taxon>
        <taxon>Timematoidea</taxon>
        <taxon>Timematidae</taxon>
        <taxon>Timema</taxon>
    </lineage>
</organism>